<keyword evidence="15" id="KW-0547">Nucleotide-binding</keyword>
<evidence type="ECO:0000256" key="1">
    <source>
        <dbReference type="ARBA" id="ARBA00002842"/>
    </source>
</evidence>
<evidence type="ECO:0000256" key="7">
    <source>
        <dbReference type="ARBA" id="ARBA00022630"/>
    </source>
</evidence>
<dbReference type="GO" id="GO:0050660">
    <property type="term" value="F:flavin adenine dinucleotide binding"/>
    <property type="evidence" value="ECO:0007669"/>
    <property type="project" value="TreeGrafter"/>
</dbReference>
<evidence type="ECO:0000256" key="8">
    <source>
        <dbReference type="ARBA" id="ARBA00022827"/>
    </source>
</evidence>
<dbReference type="NCBIfam" id="NF003585">
    <property type="entry name" value="PRK05249.1"/>
    <property type="match status" value="1"/>
</dbReference>
<comment type="subcellular location">
    <subcellularLocation>
        <location evidence="2">Cytoplasm</location>
    </subcellularLocation>
</comment>
<dbReference type="GO" id="GO:0003957">
    <property type="term" value="F:NAD(P)+ transhydrogenase (Si-specific) activity"/>
    <property type="evidence" value="ECO:0007669"/>
    <property type="project" value="UniProtKB-EC"/>
</dbReference>
<keyword evidence="7" id="KW-0285">Flavoprotein</keyword>
<evidence type="ECO:0000256" key="9">
    <source>
        <dbReference type="ARBA" id="ARBA00022857"/>
    </source>
</evidence>
<organism evidence="18 19">
    <name type="scientific">Candidatus Similichlamydia laticola</name>
    <dbReference type="NCBI Taxonomy" id="2170265"/>
    <lineage>
        <taxon>Bacteria</taxon>
        <taxon>Pseudomonadati</taxon>
        <taxon>Chlamydiota</taxon>
        <taxon>Chlamydiia</taxon>
        <taxon>Parachlamydiales</taxon>
        <taxon>Candidatus Parilichlamydiaceae</taxon>
        <taxon>Candidatus Similichlamydia</taxon>
    </lineage>
</organism>
<sequence>MVETTEVDLLVIGSGPAGQRAAFQGAKLGKKVLVVEAGEYIGGGCLNSGTIPSKAMRQAIVTLTRCNERKFADSWINPELSLFAVKSRMEHIQKEQRETLRDQFHRNQIFFVHGFARFKDPYTMEILNKGRVTIQVKASYIVLATGSVPRNPMEVPFDGERLLDSTAFLDLKSLPKRLVVLGAGIVGTEYASFFTVLGVSVLLLDKKDVLLGFLDREIREVFSLELQRLGLEFIGEKCPEKIERFENEVQVKCTDGSVYSGDVLLYALGRVANTKGLCLEKVGVEVCEEGFVKVDKYFRTSLSHVYAVGDVVGSPALAAASFEQGRLAAQHMFGTESCAFPEVFPVGIYTIPEISFVGESEVSLREKDIDFVSGHARFCELARGEIETNEMGLLKMLICKKTRKIMGVHIVGRRATELVHLGQIAIHFNATVDFFADRIFNYPTYSEAYIVAALDAVNKLAPLAL</sequence>
<dbReference type="EC" id="1.6.1.1" evidence="4"/>
<keyword evidence="9" id="KW-0521">NADP</keyword>
<evidence type="ECO:0000256" key="13">
    <source>
        <dbReference type="ARBA" id="ARBA00056335"/>
    </source>
</evidence>
<dbReference type="RefSeq" id="WP_114544378.1">
    <property type="nucleotide sequence ID" value="NZ_QQBG01000016.1"/>
</dbReference>
<dbReference type="InterPro" id="IPR001100">
    <property type="entry name" value="Pyr_nuc-diS_OxRdtase"/>
</dbReference>
<dbReference type="Pfam" id="PF07992">
    <property type="entry name" value="Pyr_redox_2"/>
    <property type="match status" value="1"/>
</dbReference>
<proteinExistence type="inferred from homology"/>
<evidence type="ECO:0000313" key="19">
    <source>
        <dbReference type="Proteomes" id="UP000253816"/>
    </source>
</evidence>
<feature type="domain" description="FAD/NAD(P)-binding" evidence="17">
    <location>
        <begin position="8"/>
        <end position="325"/>
    </location>
</feature>
<dbReference type="InterPro" id="IPR016156">
    <property type="entry name" value="FAD/NAD-linked_Rdtase_dimer_sf"/>
</dbReference>
<dbReference type="Gene3D" id="3.50.50.60">
    <property type="entry name" value="FAD/NAD(P)-binding domain"/>
    <property type="match status" value="2"/>
</dbReference>
<dbReference type="InterPro" id="IPR023753">
    <property type="entry name" value="FAD/NAD-binding_dom"/>
</dbReference>
<protein>
    <recommendedName>
        <fullName evidence="5">Soluble pyridine nucleotide transhydrogenase</fullName>
        <ecNumber evidence="4">1.6.1.1</ecNumber>
    </recommendedName>
    <alternativeName>
        <fullName evidence="14">E3 component of 2-oxoglutarate dehydrogenase complex</fullName>
    </alternativeName>
    <alternativeName>
        <fullName evidence="12">NAD(P)(+) transhydrogenase [B-specific]</fullName>
    </alternativeName>
</protein>
<evidence type="ECO:0000256" key="6">
    <source>
        <dbReference type="ARBA" id="ARBA00022490"/>
    </source>
</evidence>
<gene>
    <name evidence="18" type="ORF">HAT2_00447</name>
</gene>
<dbReference type="PRINTS" id="PR00368">
    <property type="entry name" value="FADPNR"/>
</dbReference>
<dbReference type="PANTHER" id="PTHR22912">
    <property type="entry name" value="DISULFIDE OXIDOREDUCTASE"/>
    <property type="match status" value="1"/>
</dbReference>
<dbReference type="Proteomes" id="UP000253816">
    <property type="component" value="Unassembled WGS sequence"/>
</dbReference>
<evidence type="ECO:0000256" key="2">
    <source>
        <dbReference type="ARBA" id="ARBA00004496"/>
    </source>
</evidence>
<reference evidence="18 19" key="1">
    <citation type="submission" date="2018-07" db="EMBL/GenBank/DDBJ databases">
        <title>Comparative genomics of the Candidatus Parilichlamydiaceae reveals evidence of convergent evolution and genome reduction in the phylum Chlamydiae.</title>
        <authorList>
            <person name="Taylor-Brown A."/>
            <person name="Polkinghorne A."/>
        </authorList>
    </citation>
    <scope>NUCLEOTIDE SEQUENCE [LARGE SCALE GENOMIC DNA]</scope>
    <source>
        <strain evidence="18 19">Hat2</strain>
    </source>
</reference>
<evidence type="ECO:0000256" key="15">
    <source>
        <dbReference type="PIRSR" id="PIRSR000350-3"/>
    </source>
</evidence>
<keyword evidence="19" id="KW-1185">Reference proteome</keyword>
<evidence type="ECO:0000256" key="11">
    <source>
        <dbReference type="ARBA" id="ARBA00023027"/>
    </source>
</evidence>
<name>A0A369KC07_9BACT</name>
<dbReference type="GO" id="GO:0005829">
    <property type="term" value="C:cytosol"/>
    <property type="evidence" value="ECO:0007669"/>
    <property type="project" value="TreeGrafter"/>
</dbReference>
<comment type="function">
    <text evidence="13">The branched-chain alpha-keto dehydrogenase complex catalyzes the overall conversion of alpha-keto acids to acyl-CoA and CO(2). It contains multiple copies of 3 enzymatic components: branched-chain alpha-keto acid decarboxylase (E1), lipoamide acyltransferase (E2) and lipoamide dehydrogenase (E3).</text>
</comment>
<evidence type="ECO:0000313" key="18">
    <source>
        <dbReference type="EMBL" id="RDB31448.1"/>
    </source>
</evidence>
<dbReference type="GO" id="GO:0006103">
    <property type="term" value="P:2-oxoglutarate metabolic process"/>
    <property type="evidence" value="ECO:0007669"/>
    <property type="project" value="TreeGrafter"/>
</dbReference>
<dbReference type="EMBL" id="QQBG01000016">
    <property type="protein sequence ID" value="RDB31448.1"/>
    <property type="molecule type" value="Genomic_DNA"/>
</dbReference>
<dbReference type="Gene3D" id="3.30.390.30">
    <property type="match status" value="1"/>
</dbReference>
<dbReference type="GO" id="GO:0004148">
    <property type="term" value="F:dihydrolipoyl dehydrogenase (NADH) activity"/>
    <property type="evidence" value="ECO:0007669"/>
    <property type="project" value="TreeGrafter"/>
</dbReference>
<comment type="function">
    <text evidence="1">Conversion of NADPH, generated by peripheral catabolic pathways, to NADH, which can enter the respiratory chain for energy generation.</text>
</comment>
<dbReference type="InterPro" id="IPR050151">
    <property type="entry name" value="Class-I_Pyr_Nuc-Dis_Oxidored"/>
</dbReference>
<dbReference type="FunFam" id="3.30.390.30:FF:000001">
    <property type="entry name" value="Dihydrolipoyl dehydrogenase"/>
    <property type="match status" value="1"/>
</dbReference>
<evidence type="ECO:0000256" key="10">
    <source>
        <dbReference type="ARBA" id="ARBA00023002"/>
    </source>
</evidence>
<feature type="binding site" evidence="15">
    <location>
        <position position="54"/>
    </location>
    <ligand>
        <name>FAD</name>
        <dbReference type="ChEBI" id="CHEBI:57692"/>
    </ligand>
</feature>
<feature type="binding site" evidence="15">
    <location>
        <position position="310"/>
    </location>
    <ligand>
        <name>FAD</name>
        <dbReference type="ChEBI" id="CHEBI:57692"/>
    </ligand>
</feature>
<keyword evidence="10" id="KW-0560">Oxidoreductase</keyword>
<dbReference type="PRINTS" id="PR00411">
    <property type="entry name" value="PNDRDTASEI"/>
</dbReference>
<dbReference type="SUPFAM" id="SSF51905">
    <property type="entry name" value="FAD/NAD(P)-binding domain"/>
    <property type="match status" value="1"/>
</dbReference>
<feature type="domain" description="Pyridine nucleotide-disulphide oxidoreductase dimerisation" evidence="16">
    <location>
        <begin position="345"/>
        <end position="449"/>
    </location>
</feature>
<comment type="caution">
    <text evidence="18">The sequence shown here is derived from an EMBL/GenBank/DDBJ whole genome shotgun (WGS) entry which is preliminary data.</text>
</comment>
<keyword evidence="6" id="KW-0963">Cytoplasm</keyword>
<dbReference type="AlphaFoldDB" id="A0A369KC07"/>
<keyword evidence="8 15" id="KW-0274">FAD</keyword>
<evidence type="ECO:0000259" key="16">
    <source>
        <dbReference type="Pfam" id="PF02852"/>
    </source>
</evidence>
<dbReference type="PANTHER" id="PTHR22912:SF93">
    <property type="entry name" value="SOLUBLE PYRIDINE NUCLEOTIDE TRANSHYDROGENASE"/>
    <property type="match status" value="1"/>
</dbReference>
<dbReference type="OrthoDB" id="9800167at2"/>
<dbReference type="Pfam" id="PF02852">
    <property type="entry name" value="Pyr_redox_dim"/>
    <property type="match status" value="1"/>
</dbReference>
<dbReference type="SUPFAM" id="SSF55424">
    <property type="entry name" value="FAD/NAD-linked reductases, dimerisation (C-terminal) domain"/>
    <property type="match status" value="1"/>
</dbReference>
<dbReference type="PIRSF" id="PIRSF000350">
    <property type="entry name" value="Mercury_reductase_MerA"/>
    <property type="match status" value="1"/>
</dbReference>
<evidence type="ECO:0000256" key="4">
    <source>
        <dbReference type="ARBA" id="ARBA00012772"/>
    </source>
</evidence>
<evidence type="ECO:0000256" key="14">
    <source>
        <dbReference type="ARBA" id="ARBA00080347"/>
    </source>
</evidence>
<evidence type="ECO:0000256" key="3">
    <source>
        <dbReference type="ARBA" id="ARBA00007532"/>
    </source>
</evidence>
<feature type="binding site" evidence="15">
    <location>
        <begin position="145"/>
        <end position="147"/>
    </location>
    <ligand>
        <name>FAD</name>
        <dbReference type="ChEBI" id="CHEBI:57692"/>
    </ligand>
</feature>
<comment type="cofactor">
    <cofactor evidence="15">
        <name>FAD</name>
        <dbReference type="ChEBI" id="CHEBI:57692"/>
    </cofactor>
    <text evidence="15">Binds 1 FAD per subunit.</text>
</comment>
<evidence type="ECO:0000256" key="5">
    <source>
        <dbReference type="ARBA" id="ARBA00016603"/>
    </source>
</evidence>
<feature type="binding site" evidence="15">
    <location>
        <position position="269"/>
    </location>
    <ligand>
        <name>NAD(+)</name>
        <dbReference type="ChEBI" id="CHEBI:57540"/>
    </ligand>
</feature>
<accession>A0A369KC07</accession>
<comment type="similarity">
    <text evidence="3">Belongs to the class-I pyridine nucleotide-disulfide oxidoreductase family.</text>
</comment>
<evidence type="ECO:0000256" key="12">
    <source>
        <dbReference type="ARBA" id="ARBA00031183"/>
    </source>
</evidence>
<keyword evidence="11 15" id="KW-0520">NAD</keyword>
<evidence type="ECO:0000259" key="17">
    <source>
        <dbReference type="Pfam" id="PF07992"/>
    </source>
</evidence>
<feature type="binding site" evidence="15">
    <location>
        <begin position="182"/>
        <end position="189"/>
    </location>
    <ligand>
        <name>NAD(+)</name>
        <dbReference type="ChEBI" id="CHEBI:57540"/>
    </ligand>
</feature>
<dbReference type="InterPro" id="IPR004099">
    <property type="entry name" value="Pyr_nucl-diS_OxRdtase_dimer"/>
</dbReference>
<dbReference type="InterPro" id="IPR036188">
    <property type="entry name" value="FAD/NAD-bd_sf"/>
</dbReference>